<comment type="caution">
    <text evidence="2">The sequence shown here is derived from an EMBL/GenBank/DDBJ whole genome shotgun (WGS) entry which is preliminary data.</text>
</comment>
<protein>
    <submittedName>
        <fullName evidence="2">Uncharacterized protein</fullName>
    </submittedName>
</protein>
<sequence length="62" mass="6719">MARTPTNQHDAANRSTPRDQGPQGRPSSEPRRENAGTAGQARQQQPTGRNRPFAPGEDGESH</sequence>
<dbReference type="EMBL" id="VTOX01000010">
    <property type="protein sequence ID" value="NKE68377.1"/>
    <property type="molecule type" value="Genomic_DNA"/>
</dbReference>
<evidence type="ECO:0000313" key="3">
    <source>
        <dbReference type="Proteomes" id="UP000521868"/>
    </source>
</evidence>
<accession>A0A7X6DJL7</accession>
<dbReference type="AlphaFoldDB" id="A0A7X6DJL7"/>
<gene>
    <name evidence="2" type="ORF">RAMLITH_21395</name>
</gene>
<feature type="region of interest" description="Disordered" evidence="1">
    <location>
        <begin position="1"/>
        <end position="62"/>
    </location>
</feature>
<evidence type="ECO:0000313" key="2">
    <source>
        <dbReference type="EMBL" id="NKE68377.1"/>
    </source>
</evidence>
<organism evidence="2 3">
    <name type="scientific">Ramlibacter lithotrophicus</name>
    <dbReference type="NCBI Taxonomy" id="2606681"/>
    <lineage>
        <taxon>Bacteria</taxon>
        <taxon>Pseudomonadati</taxon>
        <taxon>Pseudomonadota</taxon>
        <taxon>Betaproteobacteria</taxon>
        <taxon>Burkholderiales</taxon>
        <taxon>Comamonadaceae</taxon>
        <taxon>Ramlibacter</taxon>
    </lineage>
</organism>
<proteinExistence type="predicted"/>
<evidence type="ECO:0000256" key="1">
    <source>
        <dbReference type="SAM" id="MobiDB-lite"/>
    </source>
</evidence>
<name>A0A7X6DJL7_9BURK</name>
<keyword evidence="3" id="KW-1185">Reference proteome</keyword>
<feature type="compositionally biased region" description="Polar residues" evidence="1">
    <location>
        <begin position="1"/>
        <end position="15"/>
    </location>
</feature>
<reference evidence="2 3" key="1">
    <citation type="journal article" date="2020" name="Nature">
        <title>Bacterial chemolithoautotrophy via manganese oxidation.</title>
        <authorList>
            <person name="Yu H."/>
            <person name="Leadbetter J.R."/>
        </authorList>
    </citation>
    <scope>NUCLEOTIDE SEQUENCE [LARGE SCALE GENOMIC DNA]</scope>
    <source>
        <strain evidence="2 3">RBP-1</strain>
    </source>
</reference>
<dbReference type="Proteomes" id="UP000521868">
    <property type="component" value="Unassembled WGS sequence"/>
</dbReference>